<feature type="transmembrane region" description="Helical" evidence="5">
    <location>
        <begin position="428"/>
        <end position="448"/>
    </location>
</feature>
<feature type="transmembrane region" description="Helical" evidence="5">
    <location>
        <begin position="231"/>
        <end position="249"/>
    </location>
</feature>
<feature type="domain" description="Major facilitator superfamily (MFS) profile" evidence="6">
    <location>
        <begin position="25"/>
        <end position="487"/>
    </location>
</feature>
<evidence type="ECO:0000256" key="4">
    <source>
        <dbReference type="ARBA" id="ARBA00023136"/>
    </source>
</evidence>
<comment type="caution">
    <text evidence="7">The sequence shown here is derived from an EMBL/GenBank/DDBJ whole genome shotgun (WGS) entry which is preliminary data.</text>
</comment>
<organism evidence="7 8">
    <name type="scientific">Actinomadura yumaensis</name>
    <dbReference type="NCBI Taxonomy" id="111807"/>
    <lineage>
        <taxon>Bacteria</taxon>
        <taxon>Bacillati</taxon>
        <taxon>Actinomycetota</taxon>
        <taxon>Actinomycetes</taxon>
        <taxon>Streptosporangiales</taxon>
        <taxon>Thermomonosporaceae</taxon>
        <taxon>Actinomadura</taxon>
    </lineage>
</organism>
<feature type="transmembrane region" description="Helical" evidence="5">
    <location>
        <begin position="67"/>
        <end position="84"/>
    </location>
</feature>
<feature type="transmembrane region" description="Helical" evidence="5">
    <location>
        <begin position="178"/>
        <end position="200"/>
    </location>
</feature>
<gene>
    <name evidence="7" type="ORF">ACFQKB_14050</name>
</gene>
<feature type="transmembrane region" description="Helical" evidence="5">
    <location>
        <begin position="91"/>
        <end position="110"/>
    </location>
</feature>
<dbReference type="Gene3D" id="1.20.1250.20">
    <property type="entry name" value="MFS general substrate transporter like domains"/>
    <property type="match status" value="1"/>
</dbReference>
<keyword evidence="3 5" id="KW-1133">Transmembrane helix</keyword>
<sequence length="487" mass="46857">MASATTKTPVENGSAAPGAGRRGLTLAVLCAGMFLVLLDVTIVNVALPGIGAALGTGLPGLQGVVDGYAVAIAGLLLGGGALGDRIGHRRMALAGLGLFGAASLGCGLAPGPEALIAARVAQGAGAALLLPGSLAVITAIYPGRAEQARALGVWAGVSSTALPAGPLLGGVLVDSAGWRWIFLLNVPIVALAVAGVLAFVHEPARSGASGTTAARAGGAAGRPPLDRAGMALAPLALGSLVWTVIAAGHGQRGTAVAAGAAAAAAAVALVAAERRAAAPLLPGAVLRAPAFLGANGVALIMNLVTNGTLFVLTLQLQQVEHRSALAAGALLLPMAVPLALVAPVSGRLAARFGTSAPIGAGVVVAGAGAFGLLAVGPDGSYAALLPVMVGIGVGDGLIVSAVVAAAMRSAPPGRAGLAGGFNNTARQVGTALGVAVYGAIAGPASPAARTPAFHSGVHALAWVSAGLWAAALALTAGKWLGRFPAVR</sequence>
<name>A0ABW2CJ03_9ACTN</name>
<dbReference type="SUPFAM" id="SSF103473">
    <property type="entry name" value="MFS general substrate transporter"/>
    <property type="match status" value="1"/>
</dbReference>
<feature type="transmembrane region" description="Helical" evidence="5">
    <location>
        <begin position="153"/>
        <end position="172"/>
    </location>
</feature>
<protein>
    <submittedName>
        <fullName evidence="7">MFS transporter</fullName>
    </submittedName>
</protein>
<reference evidence="8" key="1">
    <citation type="journal article" date="2019" name="Int. J. Syst. Evol. Microbiol.">
        <title>The Global Catalogue of Microorganisms (GCM) 10K type strain sequencing project: providing services to taxonomists for standard genome sequencing and annotation.</title>
        <authorList>
            <consortium name="The Broad Institute Genomics Platform"/>
            <consortium name="The Broad Institute Genome Sequencing Center for Infectious Disease"/>
            <person name="Wu L."/>
            <person name="Ma J."/>
        </authorList>
    </citation>
    <scope>NUCLEOTIDE SEQUENCE [LARGE SCALE GENOMIC DNA]</scope>
    <source>
        <strain evidence="8">JCM 3369</strain>
    </source>
</reference>
<dbReference type="Gene3D" id="1.20.1720.10">
    <property type="entry name" value="Multidrug resistance protein D"/>
    <property type="match status" value="1"/>
</dbReference>
<proteinExistence type="predicted"/>
<feature type="transmembrane region" description="Helical" evidence="5">
    <location>
        <begin position="460"/>
        <end position="481"/>
    </location>
</feature>
<evidence type="ECO:0000259" key="6">
    <source>
        <dbReference type="PROSITE" id="PS50850"/>
    </source>
</evidence>
<dbReference type="PANTHER" id="PTHR42718:SF42">
    <property type="entry name" value="EXPORT PROTEIN"/>
    <property type="match status" value="1"/>
</dbReference>
<evidence type="ECO:0000256" key="1">
    <source>
        <dbReference type="ARBA" id="ARBA00004651"/>
    </source>
</evidence>
<feature type="transmembrane region" description="Helical" evidence="5">
    <location>
        <begin position="324"/>
        <end position="344"/>
    </location>
</feature>
<dbReference type="EMBL" id="JBHSXS010000006">
    <property type="protein sequence ID" value="MFC6880886.1"/>
    <property type="molecule type" value="Genomic_DNA"/>
</dbReference>
<comment type="subcellular location">
    <subcellularLocation>
        <location evidence="1">Cell membrane</location>
        <topology evidence="1">Multi-pass membrane protein</topology>
    </subcellularLocation>
</comment>
<dbReference type="InterPro" id="IPR020846">
    <property type="entry name" value="MFS_dom"/>
</dbReference>
<keyword evidence="4 5" id="KW-0472">Membrane</keyword>
<dbReference type="CDD" id="cd17321">
    <property type="entry name" value="MFS_MMR_MDR_like"/>
    <property type="match status" value="1"/>
</dbReference>
<feature type="transmembrane region" description="Helical" evidence="5">
    <location>
        <begin position="381"/>
        <end position="407"/>
    </location>
</feature>
<dbReference type="RefSeq" id="WP_378063267.1">
    <property type="nucleotide sequence ID" value="NZ_JBHSXS010000006.1"/>
</dbReference>
<evidence type="ECO:0000313" key="8">
    <source>
        <dbReference type="Proteomes" id="UP001596380"/>
    </source>
</evidence>
<dbReference type="InterPro" id="IPR011701">
    <property type="entry name" value="MFS"/>
</dbReference>
<dbReference type="InterPro" id="IPR036259">
    <property type="entry name" value="MFS_trans_sf"/>
</dbReference>
<feature type="transmembrane region" description="Helical" evidence="5">
    <location>
        <begin position="24"/>
        <end position="47"/>
    </location>
</feature>
<evidence type="ECO:0000256" key="3">
    <source>
        <dbReference type="ARBA" id="ARBA00022989"/>
    </source>
</evidence>
<feature type="transmembrane region" description="Helical" evidence="5">
    <location>
        <begin position="284"/>
        <end position="304"/>
    </location>
</feature>
<evidence type="ECO:0000313" key="7">
    <source>
        <dbReference type="EMBL" id="MFC6880886.1"/>
    </source>
</evidence>
<keyword evidence="2 5" id="KW-0812">Transmembrane</keyword>
<feature type="transmembrane region" description="Helical" evidence="5">
    <location>
        <begin position="356"/>
        <end position="375"/>
    </location>
</feature>
<feature type="transmembrane region" description="Helical" evidence="5">
    <location>
        <begin position="116"/>
        <end position="141"/>
    </location>
</feature>
<dbReference type="Proteomes" id="UP001596380">
    <property type="component" value="Unassembled WGS sequence"/>
</dbReference>
<feature type="transmembrane region" description="Helical" evidence="5">
    <location>
        <begin position="255"/>
        <end position="272"/>
    </location>
</feature>
<evidence type="ECO:0000256" key="2">
    <source>
        <dbReference type="ARBA" id="ARBA00022692"/>
    </source>
</evidence>
<accession>A0ABW2CJ03</accession>
<dbReference type="Pfam" id="PF07690">
    <property type="entry name" value="MFS_1"/>
    <property type="match status" value="1"/>
</dbReference>
<dbReference type="PANTHER" id="PTHR42718">
    <property type="entry name" value="MAJOR FACILITATOR SUPERFAMILY MULTIDRUG TRANSPORTER MFSC"/>
    <property type="match status" value="1"/>
</dbReference>
<keyword evidence="8" id="KW-1185">Reference proteome</keyword>
<evidence type="ECO:0000256" key="5">
    <source>
        <dbReference type="SAM" id="Phobius"/>
    </source>
</evidence>
<dbReference type="PROSITE" id="PS50850">
    <property type="entry name" value="MFS"/>
    <property type="match status" value="1"/>
</dbReference>